<evidence type="ECO:0000313" key="8">
    <source>
        <dbReference type="Proteomes" id="UP000230956"/>
    </source>
</evidence>
<dbReference type="PANTHER" id="PTHR42711">
    <property type="entry name" value="ABC TRANSPORTER ATP-BINDING PROTEIN"/>
    <property type="match status" value="1"/>
</dbReference>
<dbReference type="SUPFAM" id="SSF52540">
    <property type="entry name" value="P-loop containing nucleoside triphosphate hydrolases"/>
    <property type="match status" value="1"/>
</dbReference>
<evidence type="ECO:0000256" key="3">
    <source>
        <dbReference type="ARBA" id="ARBA00022741"/>
    </source>
</evidence>
<dbReference type="AlphaFoldDB" id="A0A2M7TAA6"/>
<protein>
    <submittedName>
        <fullName evidence="7">ABC transporter ATP-binding protein</fullName>
    </submittedName>
</protein>
<reference evidence="8" key="1">
    <citation type="submission" date="2017-09" db="EMBL/GenBank/DDBJ databases">
        <title>Depth-based differentiation of microbial function through sediment-hosted aquifers and enrichment of novel symbionts in the deep terrestrial subsurface.</title>
        <authorList>
            <person name="Probst A.J."/>
            <person name="Ladd B."/>
            <person name="Jarett J.K."/>
            <person name="Geller-Mcgrath D.E."/>
            <person name="Sieber C.M.K."/>
            <person name="Emerson J.B."/>
            <person name="Anantharaman K."/>
            <person name="Thomas B.C."/>
            <person name="Malmstrom R."/>
            <person name="Stieglmeier M."/>
            <person name="Klingl A."/>
            <person name="Woyke T."/>
            <person name="Ryan C.M."/>
            <person name="Banfield J.F."/>
        </authorList>
    </citation>
    <scope>NUCLEOTIDE SEQUENCE [LARGE SCALE GENOMIC DNA]</scope>
</reference>
<organism evidence="7 8">
    <name type="scientific">Candidatus Aquicultor secundus</name>
    <dbReference type="NCBI Taxonomy" id="1973895"/>
    <lineage>
        <taxon>Bacteria</taxon>
        <taxon>Bacillati</taxon>
        <taxon>Actinomycetota</taxon>
        <taxon>Candidatus Aquicultoria</taxon>
        <taxon>Candidatus Aquicultorales</taxon>
        <taxon>Candidatus Aquicultoraceae</taxon>
        <taxon>Candidatus Aquicultor</taxon>
    </lineage>
</organism>
<dbReference type="SMART" id="SM00382">
    <property type="entry name" value="AAA"/>
    <property type="match status" value="1"/>
</dbReference>
<gene>
    <name evidence="7" type="ORF">COY37_01555</name>
</gene>
<evidence type="ECO:0000313" key="7">
    <source>
        <dbReference type="EMBL" id="PIZ41889.1"/>
    </source>
</evidence>
<dbReference type="PROSITE" id="PS00211">
    <property type="entry name" value="ABC_TRANSPORTER_1"/>
    <property type="match status" value="1"/>
</dbReference>
<dbReference type="GO" id="GO:0005524">
    <property type="term" value="F:ATP binding"/>
    <property type="evidence" value="ECO:0007669"/>
    <property type="project" value="UniProtKB-KW"/>
</dbReference>
<comment type="subcellular location">
    <subcellularLocation>
        <location evidence="1">Cell membrane</location>
        <topology evidence="1">Peripheral membrane protein</topology>
    </subcellularLocation>
</comment>
<dbReference type="InterPro" id="IPR027417">
    <property type="entry name" value="P-loop_NTPase"/>
</dbReference>
<name>A0A2M7TAA6_9ACTN</name>
<dbReference type="Proteomes" id="UP000230956">
    <property type="component" value="Unassembled WGS sequence"/>
</dbReference>
<dbReference type="InterPro" id="IPR003593">
    <property type="entry name" value="AAA+_ATPase"/>
</dbReference>
<dbReference type="Gene3D" id="3.40.50.300">
    <property type="entry name" value="P-loop containing nucleotide triphosphate hydrolases"/>
    <property type="match status" value="1"/>
</dbReference>
<accession>A0A2M7TAA6</accession>
<evidence type="ECO:0000256" key="1">
    <source>
        <dbReference type="ARBA" id="ARBA00004202"/>
    </source>
</evidence>
<dbReference type="GO" id="GO:0005886">
    <property type="term" value="C:plasma membrane"/>
    <property type="evidence" value="ECO:0007669"/>
    <property type="project" value="UniProtKB-SubCell"/>
</dbReference>
<dbReference type="InterPro" id="IPR017871">
    <property type="entry name" value="ABC_transporter-like_CS"/>
</dbReference>
<dbReference type="InterPro" id="IPR003439">
    <property type="entry name" value="ABC_transporter-like_ATP-bd"/>
</dbReference>
<keyword evidence="4 7" id="KW-0067">ATP-binding</keyword>
<dbReference type="InterPro" id="IPR050763">
    <property type="entry name" value="ABC_transporter_ATP-binding"/>
</dbReference>
<dbReference type="GO" id="GO:0016887">
    <property type="term" value="F:ATP hydrolysis activity"/>
    <property type="evidence" value="ECO:0007669"/>
    <property type="project" value="InterPro"/>
</dbReference>
<dbReference type="Pfam" id="PF00005">
    <property type="entry name" value="ABC_tran"/>
    <property type="match status" value="1"/>
</dbReference>
<dbReference type="GO" id="GO:0046677">
    <property type="term" value="P:response to antibiotic"/>
    <property type="evidence" value="ECO:0007669"/>
    <property type="project" value="UniProtKB-KW"/>
</dbReference>
<dbReference type="PANTHER" id="PTHR42711:SF18">
    <property type="entry name" value="ABC TRANSPORTER, ATP-BINDING PROTEIN"/>
    <property type="match status" value="1"/>
</dbReference>
<proteinExistence type="predicted"/>
<comment type="caution">
    <text evidence="7">The sequence shown here is derived from an EMBL/GenBank/DDBJ whole genome shotgun (WGS) entry which is preliminary data.</text>
</comment>
<feature type="domain" description="ABC transporter" evidence="6">
    <location>
        <begin position="30"/>
        <end position="263"/>
    </location>
</feature>
<dbReference type="EMBL" id="PFNG01000038">
    <property type="protein sequence ID" value="PIZ41889.1"/>
    <property type="molecule type" value="Genomic_DNA"/>
</dbReference>
<dbReference type="PROSITE" id="PS50893">
    <property type="entry name" value="ABC_TRANSPORTER_2"/>
    <property type="match status" value="1"/>
</dbReference>
<evidence type="ECO:0000259" key="6">
    <source>
        <dbReference type="PROSITE" id="PS50893"/>
    </source>
</evidence>
<keyword evidence="5" id="KW-0046">Antibiotic resistance</keyword>
<keyword evidence="3" id="KW-0547">Nucleotide-binding</keyword>
<evidence type="ECO:0000256" key="2">
    <source>
        <dbReference type="ARBA" id="ARBA00022448"/>
    </source>
</evidence>
<keyword evidence="2" id="KW-0813">Transport</keyword>
<evidence type="ECO:0000256" key="5">
    <source>
        <dbReference type="ARBA" id="ARBA00023251"/>
    </source>
</evidence>
<sequence length="345" mass="38250">MHTRKSEAISIYAVETERLIKIFYPPRGLLKVVSKSPLKSELTAVDEVSLKVNEGEVFGLLGPNGAGKTTLIKMLCTLIRPTSGRVLIGGVDILQEEDKAKRLIGLATADERNFYWRLTARENLEFFAALSNVPRARLKRAVSEALEQVGLTDAADNMFYSFSSGMKQKLGIARALLVNPRILFLDEPTRSLDPITALGVKQLIRKRFADDQGKTIFLSTHRLEEAEQLCDRIAIMDGGRVIFVGSVGELRKKVTQKDKYIVETKGLSDKWLAKAALRESLHDISLSNIDGNGSWRLEVKTREGDSVSKLLGEIVAGGGRVVSCYKEQCRLEDLFIDLVKGGRSN</sequence>
<evidence type="ECO:0000256" key="4">
    <source>
        <dbReference type="ARBA" id="ARBA00022840"/>
    </source>
</evidence>